<accession>A0ABS4H5Z6</accession>
<keyword evidence="1" id="KW-1133">Transmembrane helix</keyword>
<proteinExistence type="predicted"/>
<feature type="transmembrane region" description="Helical" evidence="1">
    <location>
        <begin position="109"/>
        <end position="131"/>
    </location>
</feature>
<dbReference type="Pfam" id="PF01841">
    <property type="entry name" value="Transglut_core"/>
    <property type="match status" value="1"/>
</dbReference>
<gene>
    <name evidence="3" type="ORF">J2Z20_002861</name>
</gene>
<dbReference type="InterPro" id="IPR052557">
    <property type="entry name" value="CAP/Cytokinesis_protein"/>
</dbReference>
<dbReference type="EMBL" id="JAGGKP010000008">
    <property type="protein sequence ID" value="MBP1937944.1"/>
    <property type="molecule type" value="Genomic_DNA"/>
</dbReference>
<protein>
    <submittedName>
        <fullName evidence="3">Membrane protein required for colicin V production</fullName>
    </submittedName>
</protein>
<dbReference type="Proteomes" id="UP001519273">
    <property type="component" value="Unassembled WGS sequence"/>
</dbReference>
<reference evidence="3 4" key="1">
    <citation type="submission" date="2021-03" db="EMBL/GenBank/DDBJ databases">
        <title>Genomic Encyclopedia of Type Strains, Phase IV (KMG-IV): sequencing the most valuable type-strain genomes for metagenomic binning, comparative biology and taxonomic classification.</title>
        <authorList>
            <person name="Goeker M."/>
        </authorList>
    </citation>
    <scope>NUCLEOTIDE SEQUENCE [LARGE SCALE GENOMIC DNA]</scope>
    <source>
        <strain evidence="3 4">DSM 23491</strain>
    </source>
</reference>
<evidence type="ECO:0000313" key="3">
    <source>
        <dbReference type="EMBL" id="MBP1937944.1"/>
    </source>
</evidence>
<dbReference type="PANTHER" id="PTHR46333:SF2">
    <property type="entry name" value="CYTOKINESIS PROTEIN 3"/>
    <property type="match status" value="1"/>
</dbReference>
<dbReference type="SUPFAM" id="SSF54001">
    <property type="entry name" value="Cysteine proteinases"/>
    <property type="match status" value="1"/>
</dbReference>
<dbReference type="PANTHER" id="PTHR46333">
    <property type="entry name" value="CYTOKINESIS PROTEIN 3"/>
    <property type="match status" value="1"/>
</dbReference>
<sequence>MITTWIDSLRDTNGITILLFAIWIISLLQGLLRGASSSANRLFSLVSDAVLAIIGIGLAIPLTIWLSPQVVRWLDPLVSALPNRELKLWKQIYYTLITTIKDFSLMRSAVLFMLSYGLIRTLLLTIYSLFFGHFAARMAAPSHRPASLISRLVGACIGGVIGIARCFVVLAVLFIFVSLYPQTSFSHYVEASPVYKQGAKTIFEPLSGSFIKERLPVFTRSVEKEMNEILQRKYEVIDYGIPNNINEAAAAIVKGAHTDREKARLLYNWVGSRIHYDYDKARDYEEKRIWHEQDPEQTFNTRLGVCIDYARLYAVMARSQGLKVKVVTGLGYDGQGGYGPHAWNEVYISEEHKWIPVDTTWASSGNWFDPPRFGETHIPDRSI</sequence>
<dbReference type="InterPro" id="IPR038765">
    <property type="entry name" value="Papain-like_cys_pep_sf"/>
</dbReference>
<evidence type="ECO:0000256" key="1">
    <source>
        <dbReference type="SAM" id="Phobius"/>
    </source>
</evidence>
<dbReference type="Gene3D" id="3.10.620.30">
    <property type="match status" value="1"/>
</dbReference>
<keyword evidence="1" id="KW-0812">Transmembrane</keyword>
<dbReference type="InterPro" id="IPR002931">
    <property type="entry name" value="Transglutaminase-like"/>
</dbReference>
<feature type="transmembrane region" description="Helical" evidence="1">
    <location>
        <begin position="15"/>
        <end position="35"/>
    </location>
</feature>
<feature type="domain" description="Transglutaminase-like" evidence="2">
    <location>
        <begin position="298"/>
        <end position="361"/>
    </location>
</feature>
<organism evidence="3 4">
    <name type="scientific">Paenibacillus sediminis</name>
    <dbReference type="NCBI Taxonomy" id="664909"/>
    <lineage>
        <taxon>Bacteria</taxon>
        <taxon>Bacillati</taxon>
        <taxon>Bacillota</taxon>
        <taxon>Bacilli</taxon>
        <taxon>Bacillales</taxon>
        <taxon>Paenibacillaceae</taxon>
        <taxon>Paenibacillus</taxon>
    </lineage>
</organism>
<name>A0ABS4H5Z6_9BACL</name>
<feature type="transmembrane region" description="Helical" evidence="1">
    <location>
        <begin position="42"/>
        <end position="66"/>
    </location>
</feature>
<feature type="transmembrane region" description="Helical" evidence="1">
    <location>
        <begin position="152"/>
        <end position="180"/>
    </location>
</feature>
<evidence type="ECO:0000313" key="4">
    <source>
        <dbReference type="Proteomes" id="UP001519273"/>
    </source>
</evidence>
<keyword evidence="4" id="KW-1185">Reference proteome</keyword>
<evidence type="ECO:0000259" key="2">
    <source>
        <dbReference type="SMART" id="SM00460"/>
    </source>
</evidence>
<dbReference type="SMART" id="SM00460">
    <property type="entry name" value="TGc"/>
    <property type="match status" value="1"/>
</dbReference>
<keyword evidence="1" id="KW-0472">Membrane</keyword>
<comment type="caution">
    <text evidence="3">The sequence shown here is derived from an EMBL/GenBank/DDBJ whole genome shotgun (WGS) entry which is preliminary data.</text>
</comment>
<dbReference type="RefSeq" id="WP_209851507.1">
    <property type="nucleotide sequence ID" value="NZ_CBCRVE010000009.1"/>
</dbReference>